<dbReference type="Proteomes" id="UP000001075">
    <property type="component" value="Unassembled WGS sequence"/>
</dbReference>
<accession>G3HAT1</accession>
<gene>
    <name evidence="1" type="ORF">I79_007539</name>
</gene>
<protein>
    <submittedName>
        <fullName evidence="1">Uncharacterized protein</fullName>
    </submittedName>
</protein>
<dbReference type="AlphaFoldDB" id="G3HAT1"/>
<sequence>MALQLLRTLHPSPSLCLKGFLLQLGVMVHTWNPSTERLRQKDFKTIVKPSTQEDYLVWKTRGQFTYIL</sequence>
<name>G3HAT1_CRIGR</name>
<proteinExistence type="predicted"/>
<evidence type="ECO:0000313" key="1">
    <source>
        <dbReference type="EMBL" id="EGW07010.1"/>
    </source>
</evidence>
<dbReference type="InParanoid" id="G3HAT1"/>
<organism evidence="1 2">
    <name type="scientific">Cricetulus griseus</name>
    <name type="common">Chinese hamster</name>
    <name type="synonym">Cricetulus barabensis griseus</name>
    <dbReference type="NCBI Taxonomy" id="10029"/>
    <lineage>
        <taxon>Eukaryota</taxon>
        <taxon>Metazoa</taxon>
        <taxon>Chordata</taxon>
        <taxon>Craniata</taxon>
        <taxon>Vertebrata</taxon>
        <taxon>Euteleostomi</taxon>
        <taxon>Mammalia</taxon>
        <taxon>Eutheria</taxon>
        <taxon>Euarchontoglires</taxon>
        <taxon>Glires</taxon>
        <taxon>Rodentia</taxon>
        <taxon>Myomorpha</taxon>
        <taxon>Muroidea</taxon>
        <taxon>Cricetidae</taxon>
        <taxon>Cricetinae</taxon>
        <taxon>Cricetulus</taxon>
    </lineage>
</organism>
<reference evidence="2" key="1">
    <citation type="journal article" date="2011" name="Nat. Biotechnol.">
        <title>The genomic sequence of the Chinese hamster ovary (CHO)-K1 cell line.</title>
        <authorList>
            <person name="Xu X."/>
            <person name="Nagarajan H."/>
            <person name="Lewis N.E."/>
            <person name="Pan S."/>
            <person name="Cai Z."/>
            <person name="Liu X."/>
            <person name="Chen W."/>
            <person name="Xie M."/>
            <person name="Wang W."/>
            <person name="Hammond S."/>
            <person name="Andersen M.R."/>
            <person name="Neff N."/>
            <person name="Passarelli B."/>
            <person name="Koh W."/>
            <person name="Fan H.C."/>
            <person name="Wang J."/>
            <person name="Gui Y."/>
            <person name="Lee K.H."/>
            <person name="Betenbaugh M.J."/>
            <person name="Quake S.R."/>
            <person name="Famili I."/>
            <person name="Palsson B.O."/>
            <person name="Wang J."/>
        </authorList>
    </citation>
    <scope>NUCLEOTIDE SEQUENCE [LARGE SCALE GENOMIC DNA]</scope>
    <source>
        <strain evidence="2">CHO K1 cell line</strain>
    </source>
</reference>
<dbReference type="EMBL" id="JH000255">
    <property type="protein sequence ID" value="EGW07010.1"/>
    <property type="molecule type" value="Genomic_DNA"/>
</dbReference>
<evidence type="ECO:0000313" key="2">
    <source>
        <dbReference type="Proteomes" id="UP000001075"/>
    </source>
</evidence>